<organism evidence="1 2">
    <name type="scientific">Persea americana</name>
    <name type="common">Avocado</name>
    <dbReference type="NCBI Taxonomy" id="3435"/>
    <lineage>
        <taxon>Eukaryota</taxon>
        <taxon>Viridiplantae</taxon>
        <taxon>Streptophyta</taxon>
        <taxon>Embryophyta</taxon>
        <taxon>Tracheophyta</taxon>
        <taxon>Spermatophyta</taxon>
        <taxon>Magnoliopsida</taxon>
        <taxon>Magnoliidae</taxon>
        <taxon>Laurales</taxon>
        <taxon>Lauraceae</taxon>
        <taxon>Persea</taxon>
    </lineage>
</organism>
<reference evidence="1 2" key="1">
    <citation type="journal article" date="2022" name="Hortic Res">
        <title>A haplotype resolved chromosomal level avocado genome allows analysis of novel avocado genes.</title>
        <authorList>
            <person name="Nath O."/>
            <person name="Fletcher S.J."/>
            <person name="Hayward A."/>
            <person name="Shaw L.M."/>
            <person name="Masouleh A.K."/>
            <person name="Furtado A."/>
            <person name="Henry R.J."/>
            <person name="Mitter N."/>
        </authorList>
    </citation>
    <scope>NUCLEOTIDE SEQUENCE [LARGE SCALE GENOMIC DNA]</scope>
    <source>
        <strain evidence="2">cv. Hass</strain>
    </source>
</reference>
<keyword evidence="2" id="KW-1185">Reference proteome</keyword>
<name>A0ACC2LBB3_PERAE</name>
<comment type="caution">
    <text evidence="1">The sequence shown here is derived from an EMBL/GenBank/DDBJ whole genome shotgun (WGS) entry which is preliminary data.</text>
</comment>
<accession>A0ACC2LBB3</accession>
<protein>
    <submittedName>
        <fullName evidence="1">Uncharacterized protein</fullName>
    </submittedName>
</protein>
<gene>
    <name evidence="1" type="ORF">MRB53_024114</name>
</gene>
<dbReference type="Proteomes" id="UP001234297">
    <property type="component" value="Chromosome 7"/>
</dbReference>
<sequence>MAMVLKKRNANLPFVGGGSQRRSVEPDDHWAFLEEIEAPMWVDLTLEAQSMDKDIEDAWFQTSHPFHQSSSHELISMFSLSSEGKMKSPDFHCPYPKLPNSVSRSRGKHYRSRKWKRGEHEVISLDKQHPIRILGGKKSSVSGLDAPHGNSTTSTLTSKSSTKVTTNSGDQTSSMDSKERRTAECHSGSTIKSKSSIRPKTGSRDPKTTSNYNVDMADESDWHPTIPETSRRTFGETNLFLSVMRISLTKSCLTRHASRVEVKDGALLKDRKSSLSKSSIGSSDNPGCDPENTNLRGNKGASKIRKGTNTVQITSNKRNSSNVSKTTSSGRLLDSSNLMSKRGGKVTTTKRDYRDSKAKILLSTAPRKPLWSRNVADPLKERVTTKPKNDVSSSKFNREAGGGGKENNAQGMSQNKKASAHSIFVKDGNVPTDLKGKTKAKTQGRMCQIWLADYTSDRNPRSV</sequence>
<dbReference type="EMBL" id="CM056815">
    <property type="protein sequence ID" value="KAJ8630791.1"/>
    <property type="molecule type" value="Genomic_DNA"/>
</dbReference>
<evidence type="ECO:0000313" key="2">
    <source>
        <dbReference type="Proteomes" id="UP001234297"/>
    </source>
</evidence>
<evidence type="ECO:0000313" key="1">
    <source>
        <dbReference type="EMBL" id="KAJ8630791.1"/>
    </source>
</evidence>
<proteinExistence type="predicted"/>